<organism evidence="2 3">
    <name type="scientific">Orbilia ellipsospora</name>
    <dbReference type="NCBI Taxonomy" id="2528407"/>
    <lineage>
        <taxon>Eukaryota</taxon>
        <taxon>Fungi</taxon>
        <taxon>Dikarya</taxon>
        <taxon>Ascomycota</taxon>
        <taxon>Pezizomycotina</taxon>
        <taxon>Orbiliomycetes</taxon>
        <taxon>Orbiliales</taxon>
        <taxon>Orbiliaceae</taxon>
        <taxon>Orbilia</taxon>
    </lineage>
</organism>
<dbReference type="Proteomes" id="UP001365542">
    <property type="component" value="Unassembled WGS sequence"/>
</dbReference>
<evidence type="ECO:0000256" key="1">
    <source>
        <dbReference type="SAM" id="MobiDB-lite"/>
    </source>
</evidence>
<sequence length="249" mass="24671">MSGANVWSVSGIIIESPLMDTVGEKCGPAGYSCISDGVENLCGNWLGYKDYCCQIALSGTNPAQENVLVPCSYIPGLSTNNLKNAGSAAYNQTGTTCPNGDKIINFYPHLNDGTVECCQTLDQIIIVDNASGFQNVVGCGDWTGINPSAKDITNGGGTIPAGGAGTPSSAVNNNGGSGTSPTSAGSSPPSQTSGISSNGGGNGGGNGGSTTTSSGPASTKTSSATTSFKKVSSLVIGSAFVAMFIGAQL</sequence>
<evidence type="ECO:0000313" key="2">
    <source>
        <dbReference type="EMBL" id="KAK6523165.1"/>
    </source>
</evidence>
<name>A0AAV9WSH2_9PEZI</name>
<protein>
    <submittedName>
        <fullName evidence="2">Uncharacterized protein</fullName>
    </submittedName>
</protein>
<evidence type="ECO:0000313" key="3">
    <source>
        <dbReference type="Proteomes" id="UP001365542"/>
    </source>
</evidence>
<reference evidence="2 3" key="1">
    <citation type="submission" date="2019-10" db="EMBL/GenBank/DDBJ databases">
        <authorList>
            <person name="Palmer J.M."/>
        </authorList>
    </citation>
    <scope>NUCLEOTIDE SEQUENCE [LARGE SCALE GENOMIC DNA]</scope>
    <source>
        <strain evidence="2 3">TWF694</strain>
    </source>
</reference>
<feature type="compositionally biased region" description="Low complexity" evidence="1">
    <location>
        <begin position="179"/>
        <end position="196"/>
    </location>
</feature>
<accession>A0AAV9WSH2</accession>
<dbReference type="EMBL" id="JAVHJO010000019">
    <property type="protein sequence ID" value="KAK6523165.1"/>
    <property type="molecule type" value="Genomic_DNA"/>
</dbReference>
<feature type="compositionally biased region" description="Low complexity" evidence="1">
    <location>
        <begin position="209"/>
        <end position="226"/>
    </location>
</feature>
<keyword evidence="3" id="KW-1185">Reference proteome</keyword>
<feature type="compositionally biased region" description="Gly residues" evidence="1">
    <location>
        <begin position="154"/>
        <end position="165"/>
    </location>
</feature>
<gene>
    <name evidence="2" type="ORF">TWF694_006060</name>
</gene>
<feature type="compositionally biased region" description="Gly residues" evidence="1">
    <location>
        <begin position="197"/>
        <end position="208"/>
    </location>
</feature>
<proteinExistence type="predicted"/>
<feature type="region of interest" description="Disordered" evidence="1">
    <location>
        <begin position="151"/>
        <end position="226"/>
    </location>
</feature>
<comment type="caution">
    <text evidence="2">The sequence shown here is derived from an EMBL/GenBank/DDBJ whole genome shotgun (WGS) entry which is preliminary data.</text>
</comment>
<dbReference type="AlphaFoldDB" id="A0AAV9WSH2"/>